<dbReference type="CDD" id="cd05120">
    <property type="entry name" value="APH_ChoK_like"/>
    <property type="match status" value="1"/>
</dbReference>
<name>A0AAE3GI89_9PSEU</name>
<evidence type="ECO:0000259" key="1">
    <source>
        <dbReference type="Pfam" id="PF01636"/>
    </source>
</evidence>
<comment type="caution">
    <text evidence="2">The sequence shown here is derived from an EMBL/GenBank/DDBJ whole genome shotgun (WGS) entry which is preliminary data.</text>
</comment>
<dbReference type="AlphaFoldDB" id="A0AAE3GI89"/>
<protein>
    <submittedName>
        <fullName evidence="2">Hygromycin-B 7''-O-kinase</fullName>
    </submittedName>
</protein>
<dbReference type="RefSeq" id="WP_253776768.1">
    <property type="nucleotide sequence ID" value="NZ_JAMTCK010000015.1"/>
</dbReference>
<accession>A0AAE3GI89</accession>
<dbReference type="Gene3D" id="3.90.1200.10">
    <property type="match status" value="1"/>
</dbReference>
<dbReference type="EMBL" id="JAMTCK010000015">
    <property type="protein sequence ID" value="MCP2168691.1"/>
    <property type="molecule type" value="Genomic_DNA"/>
</dbReference>
<reference evidence="2" key="1">
    <citation type="submission" date="2022-06" db="EMBL/GenBank/DDBJ databases">
        <title>Genomic Encyclopedia of Archaeal and Bacterial Type Strains, Phase II (KMG-II): from individual species to whole genera.</title>
        <authorList>
            <person name="Goeker M."/>
        </authorList>
    </citation>
    <scope>NUCLEOTIDE SEQUENCE</scope>
    <source>
        <strain evidence="2">DSM 43935</strain>
    </source>
</reference>
<dbReference type="PIRSF" id="PIRSF000707">
    <property type="entry name" value="Hygromycin-B_kinase"/>
    <property type="match status" value="1"/>
</dbReference>
<dbReference type="InterPro" id="IPR011009">
    <property type="entry name" value="Kinase-like_dom_sf"/>
</dbReference>
<keyword evidence="3" id="KW-1185">Reference proteome</keyword>
<evidence type="ECO:0000313" key="2">
    <source>
        <dbReference type="EMBL" id="MCP2168691.1"/>
    </source>
</evidence>
<dbReference type="PANTHER" id="PTHR21310:SF15">
    <property type="entry name" value="AMINOGLYCOSIDE PHOSPHOTRANSFERASE DOMAIN-CONTAINING PROTEIN"/>
    <property type="match status" value="1"/>
</dbReference>
<evidence type="ECO:0000313" key="3">
    <source>
        <dbReference type="Proteomes" id="UP001206128"/>
    </source>
</evidence>
<gene>
    <name evidence="2" type="ORF">LX83_005569</name>
</gene>
<organism evidence="2 3">
    <name type="scientific">Goodfellowiella coeruleoviolacea</name>
    <dbReference type="NCBI Taxonomy" id="334858"/>
    <lineage>
        <taxon>Bacteria</taxon>
        <taxon>Bacillati</taxon>
        <taxon>Actinomycetota</taxon>
        <taxon>Actinomycetes</taxon>
        <taxon>Pseudonocardiales</taxon>
        <taxon>Pseudonocardiaceae</taxon>
        <taxon>Goodfellowiella</taxon>
    </lineage>
</organism>
<proteinExistence type="predicted"/>
<sequence>MTVAPTLPPAATEDAFDLVRADEDALRPGVRRLCRALGVDPAGLTRFPAGSLPVYAVGDLVLKLFPQVHVAEYRVEAGVLGAVHGALPIPTPGVHAAGEHDGWGYVLMDRLPGVPLDRVWERTTAADRDRMADELGATLAALHALPAPDIPDWWPADWAGFVATQRQECAARQRALGLAEPWLAQLSAFLDRVRLGDGPPVLLHTEIMRQHLLVDRDATGAWRYTGLIDFEPAMCGAREYEFVGLGCFVSEGDSRFLRRALTAYGYGHGELDAELRRRLLAWTLLHRYANLAAWLRRLPAPAEPTLDALADRWFATD</sequence>
<dbReference type="InterPro" id="IPR002575">
    <property type="entry name" value="Aminoglycoside_PTrfase"/>
</dbReference>
<dbReference type="Pfam" id="PF01636">
    <property type="entry name" value="APH"/>
    <property type="match status" value="1"/>
</dbReference>
<dbReference type="PANTHER" id="PTHR21310">
    <property type="entry name" value="AMINOGLYCOSIDE PHOSPHOTRANSFERASE-RELATED-RELATED"/>
    <property type="match status" value="1"/>
</dbReference>
<feature type="domain" description="Aminoglycoside phosphotransferase" evidence="1">
    <location>
        <begin position="45"/>
        <end position="271"/>
    </location>
</feature>
<dbReference type="InterPro" id="IPR051678">
    <property type="entry name" value="AGP_Transferase"/>
</dbReference>
<dbReference type="InterPro" id="IPR016259">
    <property type="entry name" value="Hygromycin-B_Kinase"/>
</dbReference>
<dbReference type="SUPFAM" id="SSF56112">
    <property type="entry name" value="Protein kinase-like (PK-like)"/>
    <property type="match status" value="1"/>
</dbReference>
<dbReference type="Proteomes" id="UP001206128">
    <property type="component" value="Unassembled WGS sequence"/>
</dbReference>